<evidence type="ECO:0000313" key="1">
    <source>
        <dbReference type="EMBL" id="KAK1939931.1"/>
    </source>
</evidence>
<organism evidence="1 2">
    <name type="scientific">Phytophthora citrophthora</name>
    <dbReference type="NCBI Taxonomy" id="4793"/>
    <lineage>
        <taxon>Eukaryota</taxon>
        <taxon>Sar</taxon>
        <taxon>Stramenopiles</taxon>
        <taxon>Oomycota</taxon>
        <taxon>Peronosporomycetes</taxon>
        <taxon>Peronosporales</taxon>
        <taxon>Peronosporaceae</taxon>
        <taxon>Phytophthora</taxon>
    </lineage>
</organism>
<accession>A0AAD9GKX2</accession>
<dbReference type="EMBL" id="JASMQC010000015">
    <property type="protein sequence ID" value="KAK1939931.1"/>
    <property type="molecule type" value="Genomic_DNA"/>
</dbReference>
<keyword evidence="2" id="KW-1185">Reference proteome</keyword>
<reference evidence="1" key="1">
    <citation type="submission" date="2023-08" db="EMBL/GenBank/DDBJ databases">
        <title>Reference Genome Resource for the Citrus Pathogen Phytophthora citrophthora.</title>
        <authorList>
            <person name="Moller H."/>
            <person name="Coetzee B."/>
            <person name="Rose L.J."/>
            <person name="Van Niekerk J.M."/>
        </authorList>
    </citation>
    <scope>NUCLEOTIDE SEQUENCE</scope>
    <source>
        <strain evidence="1">STE-U-9442</strain>
    </source>
</reference>
<gene>
    <name evidence="1" type="ORF">P3T76_008254</name>
</gene>
<evidence type="ECO:0000313" key="2">
    <source>
        <dbReference type="Proteomes" id="UP001259832"/>
    </source>
</evidence>
<proteinExistence type="predicted"/>
<dbReference type="AlphaFoldDB" id="A0AAD9GKX2"/>
<name>A0AAD9GKX2_9STRA</name>
<dbReference type="Proteomes" id="UP001259832">
    <property type="component" value="Unassembled WGS sequence"/>
</dbReference>
<protein>
    <submittedName>
        <fullName evidence="1">Uncharacterized protein</fullName>
    </submittedName>
</protein>
<comment type="caution">
    <text evidence="1">The sequence shown here is derived from an EMBL/GenBank/DDBJ whole genome shotgun (WGS) entry which is preliminary data.</text>
</comment>
<sequence>MDEMEKRVKALEINNAVLSSKLQFEKVLGEMKRRDFENVLVLIAQAQREAKAAQLGFGNVLHEMKKRNFTLLLDEMTKARREAKEAKFTERYHRLRMEAQEAGISLPAIGSSMFMPTVVALTGVVTEYSDDIPLATPVAKQL</sequence>